<dbReference type="OrthoDB" id="10020495at2759"/>
<feature type="domain" description="MAM" evidence="6">
    <location>
        <begin position="385"/>
        <end position="541"/>
    </location>
</feature>
<dbReference type="CDD" id="cd06263">
    <property type="entry name" value="MAM"/>
    <property type="match status" value="4"/>
</dbReference>
<feature type="domain" description="MAM" evidence="6">
    <location>
        <begin position="202"/>
        <end position="375"/>
    </location>
</feature>
<evidence type="ECO:0000313" key="9">
    <source>
        <dbReference type="Proteomes" id="UP001163046"/>
    </source>
</evidence>
<feature type="domain" description="PA14" evidence="7">
    <location>
        <begin position="1299"/>
        <end position="1470"/>
    </location>
</feature>
<dbReference type="PANTHER" id="PTHR23282">
    <property type="entry name" value="APICAL ENDOSOMAL GLYCOPROTEIN PRECURSOR"/>
    <property type="match status" value="1"/>
</dbReference>
<dbReference type="InterPro" id="IPR006585">
    <property type="entry name" value="FTP1"/>
</dbReference>
<dbReference type="Pfam" id="PF13385">
    <property type="entry name" value="Laminin_G_3"/>
    <property type="match status" value="1"/>
</dbReference>
<dbReference type="InterPro" id="IPR013320">
    <property type="entry name" value="ConA-like_dom_sf"/>
</dbReference>
<dbReference type="SUPFAM" id="SSF49899">
    <property type="entry name" value="Concanavalin A-like lectins/glucanases"/>
    <property type="match status" value="5"/>
</dbReference>
<proteinExistence type="predicted"/>
<feature type="domain" description="C-type lectin" evidence="5">
    <location>
        <begin position="1043"/>
        <end position="1159"/>
    </location>
</feature>
<dbReference type="SMART" id="SM00034">
    <property type="entry name" value="CLECT"/>
    <property type="match status" value="2"/>
</dbReference>
<feature type="domain" description="C-type lectin" evidence="5">
    <location>
        <begin position="687"/>
        <end position="812"/>
    </location>
</feature>
<feature type="chain" id="PRO_5040985853" description="MAM and LDL-receptor class A domain-containing protein 1-like" evidence="4">
    <location>
        <begin position="26"/>
        <end position="1847"/>
    </location>
</feature>
<dbReference type="SMART" id="SM00137">
    <property type="entry name" value="MAM"/>
    <property type="match status" value="4"/>
</dbReference>
<evidence type="ECO:0000256" key="2">
    <source>
        <dbReference type="ARBA" id="ARBA00022837"/>
    </source>
</evidence>
<feature type="domain" description="MAM" evidence="6">
    <location>
        <begin position="1591"/>
        <end position="1738"/>
    </location>
</feature>
<dbReference type="SMART" id="SM00607">
    <property type="entry name" value="FTP"/>
    <property type="match status" value="1"/>
</dbReference>
<dbReference type="SUPFAM" id="SSF49785">
    <property type="entry name" value="Galactose-binding domain-like"/>
    <property type="match status" value="1"/>
</dbReference>
<protein>
    <recommendedName>
        <fullName evidence="10">MAM and LDL-receptor class A domain-containing protein 1-like</fullName>
    </recommendedName>
</protein>
<dbReference type="SUPFAM" id="SSF56988">
    <property type="entry name" value="Anthrax protective antigen"/>
    <property type="match status" value="1"/>
</dbReference>
<dbReference type="Gene3D" id="3.10.100.10">
    <property type="entry name" value="Mannose-Binding Protein A, subunit A"/>
    <property type="match status" value="2"/>
</dbReference>
<keyword evidence="2" id="KW-0106">Calcium</keyword>
<evidence type="ECO:0000259" key="7">
    <source>
        <dbReference type="PROSITE" id="PS51820"/>
    </source>
</evidence>
<evidence type="ECO:0000256" key="3">
    <source>
        <dbReference type="ARBA" id="ARBA00023157"/>
    </source>
</evidence>
<dbReference type="InterPro" id="IPR008979">
    <property type="entry name" value="Galactose-bd-like_sf"/>
</dbReference>
<dbReference type="PROSITE" id="PS50041">
    <property type="entry name" value="C_TYPE_LECTIN_2"/>
    <property type="match status" value="2"/>
</dbReference>
<dbReference type="Pfam" id="PF00629">
    <property type="entry name" value="MAM"/>
    <property type="match status" value="4"/>
</dbReference>
<accession>A0A9W9YXZ4</accession>
<dbReference type="InterPro" id="IPR016187">
    <property type="entry name" value="CTDL_fold"/>
</dbReference>
<feature type="signal peptide" evidence="4">
    <location>
        <begin position="1"/>
        <end position="25"/>
    </location>
</feature>
<gene>
    <name evidence="8" type="ORF">OS493_024876</name>
</gene>
<dbReference type="GO" id="GO:0016020">
    <property type="term" value="C:membrane"/>
    <property type="evidence" value="ECO:0007669"/>
    <property type="project" value="InterPro"/>
</dbReference>
<keyword evidence="1" id="KW-0479">Metal-binding</keyword>
<dbReference type="GO" id="GO:0046872">
    <property type="term" value="F:metal ion binding"/>
    <property type="evidence" value="ECO:0007669"/>
    <property type="project" value="UniProtKB-KW"/>
</dbReference>
<keyword evidence="4" id="KW-0732">Signal</keyword>
<organism evidence="8 9">
    <name type="scientific">Desmophyllum pertusum</name>
    <dbReference type="NCBI Taxonomy" id="174260"/>
    <lineage>
        <taxon>Eukaryota</taxon>
        <taxon>Metazoa</taxon>
        <taxon>Cnidaria</taxon>
        <taxon>Anthozoa</taxon>
        <taxon>Hexacorallia</taxon>
        <taxon>Scleractinia</taxon>
        <taxon>Caryophylliina</taxon>
        <taxon>Caryophylliidae</taxon>
        <taxon>Desmophyllum</taxon>
    </lineage>
</organism>
<dbReference type="SUPFAM" id="SSF56436">
    <property type="entry name" value="C-type lectin-like"/>
    <property type="match status" value="2"/>
</dbReference>
<dbReference type="EMBL" id="MU826845">
    <property type="protein sequence ID" value="KAJ7371536.1"/>
    <property type="molecule type" value="Genomic_DNA"/>
</dbReference>
<dbReference type="Pfam" id="PF22633">
    <property type="entry name" value="F5_F8_type_C_2"/>
    <property type="match status" value="1"/>
</dbReference>
<dbReference type="Gene3D" id="2.60.120.260">
    <property type="entry name" value="Galactose-binding domain-like"/>
    <property type="match status" value="1"/>
</dbReference>
<feature type="domain" description="MAM" evidence="6">
    <location>
        <begin position="30"/>
        <end position="190"/>
    </location>
</feature>
<evidence type="ECO:0000313" key="8">
    <source>
        <dbReference type="EMBL" id="KAJ7371536.1"/>
    </source>
</evidence>
<dbReference type="InterPro" id="IPR001304">
    <property type="entry name" value="C-type_lectin-like"/>
</dbReference>
<evidence type="ECO:0008006" key="10">
    <source>
        <dbReference type="Google" id="ProtNLM"/>
    </source>
</evidence>
<keyword evidence="9" id="KW-1185">Reference proteome</keyword>
<dbReference type="InterPro" id="IPR016186">
    <property type="entry name" value="C-type_lectin-like/link_sf"/>
</dbReference>
<evidence type="ECO:0000259" key="5">
    <source>
        <dbReference type="PROSITE" id="PS50041"/>
    </source>
</evidence>
<dbReference type="InterPro" id="IPR051560">
    <property type="entry name" value="MAM_domain-containing"/>
</dbReference>
<dbReference type="Proteomes" id="UP001163046">
    <property type="component" value="Unassembled WGS sequence"/>
</dbReference>
<evidence type="ECO:0000259" key="6">
    <source>
        <dbReference type="PROSITE" id="PS50060"/>
    </source>
</evidence>
<evidence type="ECO:0000256" key="4">
    <source>
        <dbReference type="SAM" id="SignalP"/>
    </source>
</evidence>
<dbReference type="PANTHER" id="PTHR23282:SF142">
    <property type="entry name" value="MAM DOMAIN-CONTAINING PROTEIN"/>
    <property type="match status" value="1"/>
</dbReference>
<name>A0A9W9YXZ4_9CNID</name>
<evidence type="ECO:0000256" key="1">
    <source>
        <dbReference type="ARBA" id="ARBA00022723"/>
    </source>
</evidence>
<dbReference type="CDD" id="cd00037">
    <property type="entry name" value="CLECT"/>
    <property type="match status" value="2"/>
</dbReference>
<comment type="caution">
    <text evidence="8">The sequence shown here is derived from an EMBL/GenBank/DDBJ whole genome shotgun (WGS) entry which is preliminary data.</text>
</comment>
<dbReference type="Gene3D" id="2.60.120.200">
    <property type="match status" value="5"/>
</dbReference>
<sequence>MLMFLQGTYLLFLTCEFLVIRGASSQDLSGNCAFDHNTFCNWGNERYNDHFDWRLQQGSTPSSNTGPISDHSGNGSYIYIETSHPRKYNEKARLNSPWMRGAQRMTFFYSMYGSTIETLSVYVRSMNGSDARIWSRYRNHVTKQWLKGCVAINYTETYQVIIEGVAGLSYTADIAVDDITFSKNMTQCVSVGRPAPPETFEANCTFDKSYCGWRDILNPLDDIYWKTTRSGTPSIGTGPNHDHTGNYNIFPKIARREGTGGGFYIYIEASQPAQVDQSAQLLSPLIRGPKCFRFYYHMHGRHIGRLDVSLQLRGQSSPHLMWRRSGEQGDQWREASVEIGNSGESQVILQATVGKGYAGDIAVDDVAFTDGLCENENDTQNNLQGNCNFDQGLCFWRNVNFNFHWSLLRYNTPSVATGPNADHTSGSGMYIYLETSSPRKPGDTARLESPWMRVPQCMTFYYHMSGSTMSCVVIYIRSQATNRLKPVWLKSEDQGDRWIKGKISINETGIYQIIIDGVRGINYLGDAALDDFSFQRGTCQQRVAEETTYYVSSYRGRTFRVSSQPSEHSRYSEEFRFTLEHPRGNPRETPYFIYSGMYSKQSIVSSKLDLSNYRNFPLDVVVLSSAGRNSRKINLVDRSPYGQMITLDDHSNDNCCARKIVFSFYAFNVTGPGNHTTSGCAPGWYKANRMCHLFYFQSAVRWSDARTVCHLLGADLAVVNDVLAMEALANQRREIKLDYRVLYLGLSGQLNWIWLDGKIVSNTYNQWGPNEPSGDGKCGSLLNAIRWDSNWLGYGWRWNDQSCTSQKGYICQQPLAVPMPVALFSLSGTNGTLDISPNGVTKAVSNNITFAPGPFGNPNGSFFFSGISSSYVELKNTGELDTRFSIGVFAWVHLDNSSGLIYKHEQVKKYYGFSLRVFHSTLGVKARYMDRKTTTNYQLYKENVLKADAWNFIGTTYDYHTGIATIFVNNKTVMQVVMKKKMELATESYVRVAATKKQKVYFRGKISCVQVYDQALSVDQIIKVKTRCNQTTPLECSLGFFPFHGGCFSVNTKKALTWGDALIQCNREGGTLAKISREGLRFAFSNMLEEMRPKPNTLHFGLLTQNNWVWIDGSPLNGSLWMPGYPTGYHGVQSCAVLSAGSSRIKNVDCRKASYPLCQKKPVNSISHRSLTQSSSVLLPYHPVLAIDRSYTTCFRSQKESNPWWQVTLEKTLYVESVEITDKIDCCPRDNGIINVTVSTTQTGLDSTCTVSIQYGKSLYYKVHCSPPARGRYVTVTLIGNNVTLVLCQVVVHTIEFSADAHGVLREGWYNVNYDSNKAPTMRENPAFKRLAQSQIILRDFDAPVNVGEKYVQRLTSYLQVPESGNYTFYLSCDDVCELWKHDVNENGIEEDNKKAEESVTKQPIISMKRVTEHQQWDRYQEQMSQPIFLDKCRIYKMEAFMKEETSNDHISVGMRKPSGGYERPIPGTRLFWTKPGTRRLEVTLQHHKTLLSAFVGSELRISGFYRFCCEGIYCPDCPLELNISTLGQTVSVDSSLNLSCVNTSFTATFNTDRQPGNFTVKVSYSFVDSSDQIVDERVLGHLHLRAVMVKECYFKSGYCGWTSLGDKDTWKLSTEKTFVKYPGYFAYIDDSYKAQLESPLLPWKPFHHSVGLCLRFNYLMPAQSKSVLKVFLREPKQDKPILVWQLVGYHGVQWSAAQVALPSTKGIQIIFEEEGFLDNEINVAIDDVIVTTENCSLRPYFAKPGELLPCLVCFSFRSVLAVTIQRQRQSLLTTPASRGPAGHVLIRRDVHDQVSGAVTASLPVKMANASRKIWCVMATLRVKMVQTRRIAHVPPASLPVRGEDVS</sequence>
<dbReference type="Pfam" id="PF00059">
    <property type="entry name" value="Lectin_C"/>
    <property type="match status" value="2"/>
</dbReference>
<keyword evidence="3" id="KW-1015">Disulfide bond</keyword>
<dbReference type="PROSITE" id="PS50060">
    <property type="entry name" value="MAM_2"/>
    <property type="match status" value="4"/>
</dbReference>
<reference evidence="8" key="1">
    <citation type="submission" date="2023-01" db="EMBL/GenBank/DDBJ databases">
        <title>Genome assembly of the deep-sea coral Lophelia pertusa.</title>
        <authorList>
            <person name="Herrera S."/>
            <person name="Cordes E."/>
        </authorList>
    </citation>
    <scope>NUCLEOTIDE SEQUENCE</scope>
    <source>
        <strain evidence="8">USNM1676648</strain>
        <tissue evidence="8">Polyp</tissue>
    </source>
</reference>
<dbReference type="InterPro" id="IPR000998">
    <property type="entry name" value="MAM_dom"/>
</dbReference>
<dbReference type="PROSITE" id="PS51820">
    <property type="entry name" value="PA14"/>
    <property type="match status" value="1"/>
</dbReference>
<dbReference type="InterPro" id="IPR037524">
    <property type="entry name" value="PA14/GLEYA"/>
</dbReference>